<dbReference type="NCBIfam" id="NF003300">
    <property type="entry name" value="PRK04296.1-5"/>
    <property type="match status" value="1"/>
</dbReference>
<evidence type="ECO:0000256" key="3">
    <source>
        <dbReference type="ARBA" id="ARBA00022634"/>
    </source>
</evidence>
<feature type="active site" description="Proton acceptor" evidence="8">
    <location>
        <position position="84"/>
    </location>
</feature>
<dbReference type="Pfam" id="PF00265">
    <property type="entry name" value="TK"/>
    <property type="match status" value="1"/>
</dbReference>
<dbReference type="GO" id="GO:0005524">
    <property type="term" value="F:ATP binding"/>
    <property type="evidence" value="ECO:0007669"/>
    <property type="project" value="UniProtKB-KW"/>
</dbReference>
<evidence type="ECO:0000256" key="5">
    <source>
        <dbReference type="ARBA" id="ARBA00022741"/>
    </source>
</evidence>
<proteinExistence type="inferred from homology"/>
<feature type="binding site" evidence="9">
    <location>
        <begin position="164"/>
        <end position="167"/>
    </location>
    <ligand>
        <name>substrate</name>
    </ligand>
</feature>
<dbReference type="SUPFAM" id="SSF57716">
    <property type="entry name" value="Glucocorticoid receptor-like (DNA-binding domain)"/>
    <property type="match status" value="1"/>
</dbReference>
<dbReference type="PANTHER" id="PTHR11441:SF0">
    <property type="entry name" value="THYMIDINE KINASE, CYTOSOLIC"/>
    <property type="match status" value="1"/>
</dbReference>
<keyword evidence="7 10" id="KW-0067">ATP-binding</keyword>
<organism evidence="12 13">
    <name type="scientific">Anaerocolumna aminovalerica</name>
    <dbReference type="NCBI Taxonomy" id="1527"/>
    <lineage>
        <taxon>Bacteria</taxon>
        <taxon>Bacillati</taxon>
        <taxon>Bacillota</taxon>
        <taxon>Clostridia</taxon>
        <taxon>Lachnospirales</taxon>
        <taxon>Lachnospiraceae</taxon>
        <taxon>Anaerocolumna</taxon>
    </lineage>
</organism>
<protein>
    <recommendedName>
        <fullName evidence="2 10">Thymidine kinase</fullName>
        <ecNumber evidence="2 10">2.7.1.21</ecNumber>
    </recommendedName>
</protein>
<dbReference type="PROSITE" id="PS00603">
    <property type="entry name" value="TK_CELLULAR_TYPE"/>
    <property type="match status" value="1"/>
</dbReference>
<dbReference type="GO" id="GO:0046104">
    <property type="term" value="P:thymidine metabolic process"/>
    <property type="evidence" value="ECO:0007669"/>
    <property type="project" value="TreeGrafter"/>
</dbReference>
<reference evidence="12 13" key="1">
    <citation type="submission" date="2016-10" db="EMBL/GenBank/DDBJ databases">
        <authorList>
            <person name="de Groot N.N."/>
        </authorList>
    </citation>
    <scope>NUCLEOTIDE SEQUENCE [LARGE SCALE GENOMIC DNA]</scope>
    <source>
        <strain evidence="12 13">DSM 1283</strain>
    </source>
</reference>
<gene>
    <name evidence="12" type="ORF">SAMN04489757_10177</name>
</gene>
<keyword evidence="6 10" id="KW-0418">Kinase</keyword>
<dbReference type="PANTHER" id="PTHR11441">
    <property type="entry name" value="THYMIDINE KINASE"/>
    <property type="match status" value="1"/>
</dbReference>
<evidence type="ECO:0000313" key="12">
    <source>
        <dbReference type="EMBL" id="SFN75506.1"/>
    </source>
</evidence>
<accession>A0A1I5BLM0</accession>
<dbReference type="RefSeq" id="WP_091683469.1">
    <property type="nucleotide sequence ID" value="NZ_BAABFM010000003.1"/>
</dbReference>
<keyword evidence="5 10" id="KW-0547">Nucleotide-binding</keyword>
<dbReference type="InterPro" id="IPR001267">
    <property type="entry name" value="Thymidine_kinase"/>
</dbReference>
<comment type="catalytic activity">
    <reaction evidence="10">
        <text>thymidine + ATP = dTMP + ADP + H(+)</text>
        <dbReference type="Rhea" id="RHEA:19129"/>
        <dbReference type="ChEBI" id="CHEBI:15378"/>
        <dbReference type="ChEBI" id="CHEBI:17748"/>
        <dbReference type="ChEBI" id="CHEBI:30616"/>
        <dbReference type="ChEBI" id="CHEBI:63528"/>
        <dbReference type="ChEBI" id="CHEBI:456216"/>
        <dbReference type="EC" id="2.7.1.21"/>
    </reaction>
</comment>
<dbReference type="SUPFAM" id="SSF52540">
    <property type="entry name" value="P-loop containing nucleoside triphosphate hydrolases"/>
    <property type="match status" value="1"/>
</dbReference>
<evidence type="ECO:0000256" key="11">
    <source>
        <dbReference type="RuleBase" id="RU004165"/>
    </source>
</evidence>
<dbReference type="EMBL" id="FOWD01000001">
    <property type="protein sequence ID" value="SFN75506.1"/>
    <property type="molecule type" value="Genomic_DNA"/>
</dbReference>
<evidence type="ECO:0000313" key="13">
    <source>
        <dbReference type="Proteomes" id="UP000198806"/>
    </source>
</evidence>
<evidence type="ECO:0000256" key="2">
    <source>
        <dbReference type="ARBA" id="ARBA00012118"/>
    </source>
</evidence>
<dbReference type="GO" id="GO:0071897">
    <property type="term" value="P:DNA biosynthetic process"/>
    <property type="evidence" value="ECO:0007669"/>
    <property type="project" value="UniProtKB-KW"/>
</dbReference>
<name>A0A1I5BLM0_9FIRM</name>
<sequence length="196" mass="22134">MAKLYFKYGCMNSSKSANLLMIKHNYEEQGFRVALLKPSLDDREGKAVIKSRIGLEAKCGLVSPGSSINNYYDANATDVLMIDEAQFLTEKQVDELYKISFDIPVICFGLLIDYSQHLFEGSKRLIELSESIHEIKTVCQCGARANYNGRFDSEGNLITSGEQIVIGGNERYKALCKKCYESLKNQALEKRKYLSK</sequence>
<dbReference type="EC" id="2.7.1.21" evidence="2 10"/>
<dbReference type="GO" id="GO:0004797">
    <property type="term" value="F:thymidine kinase activity"/>
    <property type="evidence" value="ECO:0007669"/>
    <property type="project" value="UniProtKB-EC"/>
</dbReference>
<keyword evidence="3 10" id="KW-0237">DNA synthesis</keyword>
<comment type="similarity">
    <text evidence="1 11">Belongs to the thymidine kinase family.</text>
</comment>
<dbReference type="InterPro" id="IPR027417">
    <property type="entry name" value="P-loop_NTPase"/>
</dbReference>
<dbReference type="GO" id="GO:0005829">
    <property type="term" value="C:cytosol"/>
    <property type="evidence" value="ECO:0007669"/>
    <property type="project" value="TreeGrafter"/>
</dbReference>
<dbReference type="InterPro" id="IPR020633">
    <property type="entry name" value="Thymidine_kinase_CS"/>
</dbReference>
<evidence type="ECO:0000256" key="8">
    <source>
        <dbReference type="PIRSR" id="PIRSR035805-1"/>
    </source>
</evidence>
<evidence type="ECO:0000256" key="1">
    <source>
        <dbReference type="ARBA" id="ARBA00007587"/>
    </source>
</evidence>
<evidence type="ECO:0000256" key="4">
    <source>
        <dbReference type="ARBA" id="ARBA00022679"/>
    </source>
</evidence>
<evidence type="ECO:0000256" key="9">
    <source>
        <dbReference type="PIRSR" id="PIRSR035805-2"/>
    </source>
</evidence>
<evidence type="ECO:0000256" key="7">
    <source>
        <dbReference type="ARBA" id="ARBA00022840"/>
    </source>
</evidence>
<dbReference type="OrthoDB" id="9781579at2"/>
<evidence type="ECO:0000256" key="6">
    <source>
        <dbReference type="ARBA" id="ARBA00022777"/>
    </source>
</evidence>
<dbReference type="Proteomes" id="UP000198806">
    <property type="component" value="Unassembled WGS sequence"/>
</dbReference>
<dbReference type="PIRSF" id="PIRSF035805">
    <property type="entry name" value="TK_cell"/>
    <property type="match status" value="1"/>
</dbReference>
<keyword evidence="4 10" id="KW-0808">Transferase</keyword>
<dbReference type="Gene3D" id="3.30.60.20">
    <property type="match status" value="1"/>
</dbReference>
<feature type="binding site" evidence="9">
    <location>
        <position position="172"/>
    </location>
    <ligand>
        <name>substrate</name>
    </ligand>
</feature>
<dbReference type="Gene3D" id="3.40.50.300">
    <property type="entry name" value="P-loop containing nucleotide triphosphate hydrolases"/>
    <property type="match status" value="1"/>
</dbReference>
<keyword evidence="13" id="KW-1185">Reference proteome</keyword>
<dbReference type="STRING" id="1527.SAMN04489757_10177"/>
<dbReference type="AlphaFoldDB" id="A0A1I5BLM0"/>
<evidence type="ECO:0000256" key="10">
    <source>
        <dbReference type="RuleBase" id="RU000544"/>
    </source>
</evidence>